<reference evidence="2" key="1">
    <citation type="submission" date="2022-04" db="EMBL/GenBank/DDBJ databases">
        <title>Carnegiea gigantea Genome sequencing and assembly v2.</title>
        <authorList>
            <person name="Copetti D."/>
            <person name="Sanderson M.J."/>
            <person name="Burquez A."/>
            <person name="Wojciechowski M.F."/>
        </authorList>
    </citation>
    <scope>NUCLEOTIDE SEQUENCE</scope>
    <source>
        <strain evidence="2">SGP5-SGP5p</strain>
        <tissue evidence="2">Aerial part</tissue>
    </source>
</reference>
<keyword evidence="3" id="KW-1185">Reference proteome</keyword>
<evidence type="ECO:0000313" key="3">
    <source>
        <dbReference type="Proteomes" id="UP001153076"/>
    </source>
</evidence>
<dbReference type="AlphaFoldDB" id="A0A9Q1KYB7"/>
<feature type="compositionally biased region" description="Basic and acidic residues" evidence="1">
    <location>
        <begin position="154"/>
        <end position="163"/>
    </location>
</feature>
<comment type="caution">
    <text evidence="2">The sequence shown here is derived from an EMBL/GenBank/DDBJ whole genome shotgun (WGS) entry which is preliminary data.</text>
</comment>
<protein>
    <submittedName>
        <fullName evidence="2">Uncharacterized protein</fullName>
    </submittedName>
</protein>
<feature type="region of interest" description="Disordered" evidence="1">
    <location>
        <begin position="39"/>
        <end position="62"/>
    </location>
</feature>
<sequence length="177" mass="19987">MYWERPSKEQRCPFCPHCNGQCEGLIHFNDDPIQDNMTKEAQAHQEKTTTDMQTQQTPPHTTQGVAAKYVSPNDAYYYSPEFLEQLDKLESIAREEIQHKKKVAYSPPSFSLGIPLEQQATPAPSAQPTTGIDQEQCREKTTPTDPLGTSTEKQPNEGSEHVVTHSHLTKHLKLAKE</sequence>
<dbReference type="Proteomes" id="UP001153076">
    <property type="component" value="Unassembled WGS sequence"/>
</dbReference>
<gene>
    <name evidence="2" type="ORF">Cgig2_014072</name>
</gene>
<feature type="compositionally biased region" description="Polar residues" evidence="1">
    <location>
        <begin position="119"/>
        <end position="133"/>
    </location>
</feature>
<feature type="compositionally biased region" description="Polar residues" evidence="1">
    <location>
        <begin position="143"/>
        <end position="153"/>
    </location>
</feature>
<dbReference type="EMBL" id="JAKOGI010000010">
    <property type="protein sequence ID" value="KAJ8451300.1"/>
    <property type="molecule type" value="Genomic_DNA"/>
</dbReference>
<feature type="compositionally biased region" description="Basic residues" evidence="1">
    <location>
        <begin position="167"/>
        <end position="177"/>
    </location>
</feature>
<feature type="compositionally biased region" description="Low complexity" evidence="1">
    <location>
        <begin position="50"/>
        <end position="62"/>
    </location>
</feature>
<feature type="compositionally biased region" description="Basic and acidic residues" evidence="1">
    <location>
        <begin position="39"/>
        <end position="49"/>
    </location>
</feature>
<evidence type="ECO:0000256" key="1">
    <source>
        <dbReference type="SAM" id="MobiDB-lite"/>
    </source>
</evidence>
<name>A0A9Q1KYB7_9CARY</name>
<accession>A0A9Q1KYB7</accession>
<organism evidence="2 3">
    <name type="scientific">Carnegiea gigantea</name>
    <dbReference type="NCBI Taxonomy" id="171969"/>
    <lineage>
        <taxon>Eukaryota</taxon>
        <taxon>Viridiplantae</taxon>
        <taxon>Streptophyta</taxon>
        <taxon>Embryophyta</taxon>
        <taxon>Tracheophyta</taxon>
        <taxon>Spermatophyta</taxon>
        <taxon>Magnoliopsida</taxon>
        <taxon>eudicotyledons</taxon>
        <taxon>Gunneridae</taxon>
        <taxon>Pentapetalae</taxon>
        <taxon>Caryophyllales</taxon>
        <taxon>Cactineae</taxon>
        <taxon>Cactaceae</taxon>
        <taxon>Cactoideae</taxon>
        <taxon>Echinocereeae</taxon>
        <taxon>Carnegiea</taxon>
    </lineage>
</organism>
<feature type="region of interest" description="Disordered" evidence="1">
    <location>
        <begin position="119"/>
        <end position="177"/>
    </location>
</feature>
<evidence type="ECO:0000313" key="2">
    <source>
        <dbReference type="EMBL" id="KAJ8451300.1"/>
    </source>
</evidence>
<proteinExistence type="predicted"/>